<name>X5HZI5_CLOPF</name>
<proteinExistence type="predicted"/>
<reference evidence="1" key="1">
    <citation type="journal article" date="2014" name="Infect. Immun.">
        <title>BEC, a novel enterotoxin of Clostridium perfringens found in human clinical isolates from acute gastroenteritis outbreaks.</title>
        <authorList>
            <person name="Yonogi S."/>
            <person name="Matsuda S."/>
            <person name="Kawai T."/>
            <person name="Yoda T."/>
            <person name="Harada T."/>
            <person name="Kumeda Y."/>
            <person name="Gotoh K."/>
            <person name="Hiyoshi H."/>
            <person name="Nakamura S."/>
            <person name="Kodama T."/>
            <person name="Iida T."/>
        </authorList>
    </citation>
    <scope>NUCLEOTIDE SEQUENCE</scope>
    <source>
        <strain evidence="1">OS1</strain>
        <strain evidence="2">TS1</strain>
        <plasmid evidence="1">pCP-OS1</plasmid>
        <plasmid evidence="2">pCP-TS1</plasmid>
    </source>
</reference>
<evidence type="ECO:0000313" key="2">
    <source>
        <dbReference type="EMBL" id="BAO58395.1"/>
    </source>
</evidence>
<keyword evidence="1" id="KW-0614">Plasmid</keyword>
<organism evidence="1">
    <name type="scientific">Clostridium perfringens</name>
    <dbReference type="NCBI Taxonomy" id="1502"/>
    <lineage>
        <taxon>Bacteria</taxon>
        <taxon>Bacillati</taxon>
        <taxon>Bacillota</taxon>
        <taxon>Clostridia</taxon>
        <taxon>Eubacteriales</taxon>
        <taxon>Clostridiaceae</taxon>
        <taxon>Clostridium</taxon>
    </lineage>
</organism>
<dbReference type="RefSeq" id="WP_024269839.1">
    <property type="nucleotide sequence ID" value="NC_023917.1"/>
</dbReference>
<accession>X5HZI5</accession>
<dbReference type="EMBL" id="AP013033">
    <property type="protein sequence ID" value="BAO58340.1"/>
    <property type="molecule type" value="Genomic_DNA"/>
</dbReference>
<dbReference type="AlphaFoldDB" id="X5HZI5"/>
<dbReference type="EMBL" id="AP013034">
    <property type="protein sequence ID" value="BAO58395.1"/>
    <property type="molecule type" value="Genomic_DNA"/>
</dbReference>
<protein>
    <submittedName>
        <fullName evidence="1">Uncharacterized protein</fullName>
    </submittedName>
</protein>
<geneLocation type="plasmid" evidence="1">
    <name>pCP-OS1</name>
</geneLocation>
<evidence type="ECO:0000313" key="1">
    <source>
        <dbReference type="EMBL" id="BAO58340.1"/>
    </source>
</evidence>
<geneLocation type="plasmid" evidence="2">
    <name>pCP-TS1</name>
</geneLocation>
<sequence length="72" mass="8529">MENLDFIQLNQDEDLYSSLENITGDYAGFINQEEYNKQYQERLNEFDNNGKLHFDSNSSIDQSVLLPKYDKE</sequence>